<dbReference type="Gene3D" id="3.40.50.200">
    <property type="entry name" value="Peptidase S8/S53 domain"/>
    <property type="match status" value="2"/>
</dbReference>
<dbReference type="SUPFAM" id="SSF52743">
    <property type="entry name" value="Subtilisin-like"/>
    <property type="match status" value="1"/>
</dbReference>
<keyword evidence="2 5" id="KW-0645">Protease</keyword>
<dbReference type="GO" id="GO:0004252">
    <property type="term" value="F:serine-type endopeptidase activity"/>
    <property type="evidence" value="ECO:0007669"/>
    <property type="project" value="UniProtKB-UniRule"/>
</dbReference>
<evidence type="ECO:0000256" key="3">
    <source>
        <dbReference type="ARBA" id="ARBA00022801"/>
    </source>
</evidence>
<dbReference type="PRINTS" id="PR00723">
    <property type="entry name" value="SUBTILISIN"/>
</dbReference>
<comment type="similarity">
    <text evidence="1 5">Belongs to the peptidase S8 family.</text>
</comment>
<evidence type="ECO:0000256" key="1">
    <source>
        <dbReference type="ARBA" id="ARBA00011073"/>
    </source>
</evidence>
<feature type="transmembrane region" description="Helical" evidence="6">
    <location>
        <begin position="5"/>
        <end position="22"/>
    </location>
</feature>
<evidence type="ECO:0000256" key="2">
    <source>
        <dbReference type="ARBA" id="ARBA00022670"/>
    </source>
</evidence>
<evidence type="ECO:0000256" key="6">
    <source>
        <dbReference type="SAM" id="Phobius"/>
    </source>
</evidence>
<keyword evidence="6" id="KW-0472">Membrane</keyword>
<dbReference type="Proteomes" id="UP000244090">
    <property type="component" value="Unassembled WGS sequence"/>
</dbReference>
<feature type="active site" description="Charge relay system" evidence="5">
    <location>
        <position position="289"/>
    </location>
</feature>
<evidence type="ECO:0000256" key="5">
    <source>
        <dbReference type="PROSITE-ProRule" id="PRU01240"/>
    </source>
</evidence>
<dbReference type="OrthoDB" id="9798386at2"/>
<feature type="domain" description="Peptidase S8/S53" evidence="7">
    <location>
        <begin position="67"/>
        <end position="492"/>
    </location>
</feature>
<dbReference type="AlphaFoldDB" id="A0A2T6BS84"/>
<keyword evidence="6" id="KW-1133">Transmembrane helix</keyword>
<evidence type="ECO:0000313" key="9">
    <source>
        <dbReference type="Proteomes" id="UP000244090"/>
    </source>
</evidence>
<evidence type="ECO:0000259" key="7">
    <source>
        <dbReference type="Pfam" id="PF00082"/>
    </source>
</evidence>
<dbReference type="InterPro" id="IPR036852">
    <property type="entry name" value="Peptidase_S8/S53_dom_sf"/>
</dbReference>
<organism evidence="8 9">
    <name type="scientific">Kordia periserrulae</name>
    <dbReference type="NCBI Taxonomy" id="701523"/>
    <lineage>
        <taxon>Bacteria</taxon>
        <taxon>Pseudomonadati</taxon>
        <taxon>Bacteroidota</taxon>
        <taxon>Flavobacteriia</taxon>
        <taxon>Flavobacteriales</taxon>
        <taxon>Flavobacteriaceae</taxon>
        <taxon>Kordia</taxon>
    </lineage>
</organism>
<gene>
    <name evidence="8" type="ORF">C8N46_112135</name>
</gene>
<sequence>MQRIIFLFSIIYFLCFINFSFFRCQESIGIGYLSYYNLYFKDILNDTILGVSYERITSSFIKTKKSDTIIIAVLDTPVDKNHEYLKEHIWVNSDEIPENGIDDDDNGYIDDINGWNFLGNRFGENQIYSNMEFNRIRNKYLSKYSIEDFKKHETGIYKKTSKLLDSMLNDSKEKQQYYTMMFNSCSQAQNVIKKYYKHYDYSINQLDSLKNIHPNDTTIQSALLRFSNFKTYVGIDVISKNYKLYNNYVTILEDENFNERLNIGDNVNDIDDKFYGNNQVNHNINLFVHGTLVSGAIVDFLKPLSNLDKSNLNFQIMPISIANYGDTHDKDIAVAIRYAVDNGAKIINMSFGKTLSMRKDWVFEALQYAEKHDVLVVSSAGNNSSDLTKTNDYYPNDNENNGLEVSSNFLLVGASNHQINEKLVASFSNYGNIDVDIFAPGVDIYTTTVNNSYEFQSGTSMAASVTSSIAALIRFYYPNLTASEVKQIIMESGISLDIMVNKPSTKKEKELVPFSSLSKSGKIVNAYNALLMAEEVSKKKK</sequence>
<comment type="caution">
    <text evidence="8">The sequence shown here is derived from an EMBL/GenBank/DDBJ whole genome shotgun (WGS) entry which is preliminary data.</text>
</comment>
<dbReference type="InterPro" id="IPR051048">
    <property type="entry name" value="Peptidase_S8/S53_subtilisin"/>
</dbReference>
<dbReference type="PANTHER" id="PTHR43399">
    <property type="entry name" value="SUBTILISIN-RELATED"/>
    <property type="match status" value="1"/>
</dbReference>
<protein>
    <submittedName>
        <fullName evidence="8">Subtilase family protein</fullName>
    </submittedName>
</protein>
<dbReference type="RefSeq" id="WP_108116692.1">
    <property type="nucleotide sequence ID" value="NZ_QBKT01000012.1"/>
</dbReference>
<keyword evidence="6" id="KW-0812">Transmembrane</keyword>
<evidence type="ECO:0000256" key="4">
    <source>
        <dbReference type="ARBA" id="ARBA00022825"/>
    </source>
</evidence>
<dbReference type="GO" id="GO:0006508">
    <property type="term" value="P:proteolysis"/>
    <property type="evidence" value="ECO:0007669"/>
    <property type="project" value="UniProtKB-KW"/>
</dbReference>
<feature type="active site" description="Charge relay system" evidence="5">
    <location>
        <position position="460"/>
    </location>
</feature>
<dbReference type="EMBL" id="QBKT01000012">
    <property type="protein sequence ID" value="PTX58827.1"/>
    <property type="molecule type" value="Genomic_DNA"/>
</dbReference>
<reference evidence="8 9" key="1">
    <citation type="submission" date="2018-04" db="EMBL/GenBank/DDBJ databases">
        <title>Genomic Encyclopedia of Archaeal and Bacterial Type Strains, Phase II (KMG-II): from individual species to whole genera.</title>
        <authorList>
            <person name="Goeker M."/>
        </authorList>
    </citation>
    <scope>NUCLEOTIDE SEQUENCE [LARGE SCALE GENOMIC DNA]</scope>
    <source>
        <strain evidence="8 9">DSM 25731</strain>
    </source>
</reference>
<proteinExistence type="inferred from homology"/>
<dbReference type="Pfam" id="PF00082">
    <property type="entry name" value="Peptidase_S8"/>
    <property type="match status" value="1"/>
</dbReference>
<dbReference type="InterPro" id="IPR015500">
    <property type="entry name" value="Peptidase_S8_subtilisin-rel"/>
</dbReference>
<keyword evidence="9" id="KW-1185">Reference proteome</keyword>
<keyword evidence="3 5" id="KW-0378">Hydrolase</keyword>
<dbReference type="PROSITE" id="PS51892">
    <property type="entry name" value="SUBTILASE"/>
    <property type="match status" value="1"/>
</dbReference>
<dbReference type="InterPro" id="IPR000209">
    <property type="entry name" value="Peptidase_S8/S53_dom"/>
</dbReference>
<dbReference type="PANTHER" id="PTHR43399:SF4">
    <property type="entry name" value="CELL WALL-ASSOCIATED PROTEASE"/>
    <property type="match status" value="1"/>
</dbReference>
<feature type="active site" description="Charge relay system" evidence="5">
    <location>
        <position position="75"/>
    </location>
</feature>
<keyword evidence="4 5" id="KW-0720">Serine protease</keyword>
<accession>A0A2T6BS84</accession>
<name>A0A2T6BS84_9FLAO</name>
<evidence type="ECO:0000313" key="8">
    <source>
        <dbReference type="EMBL" id="PTX58827.1"/>
    </source>
</evidence>